<feature type="region of interest" description="Disordered" evidence="1">
    <location>
        <begin position="1"/>
        <end position="101"/>
    </location>
</feature>
<feature type="compositionally biased region" description="Low complexity" evidence="1">
    <location>
        <begin position="7"/>
        <end position="39"/>
    </location>
</feature>
<dbReference type="AlphaFoldDB" id="A0A9N9QAY9"/>
<evidence type="ECO:0000256" key="2">
    <source>
        <dbReference type="SAM" id="Phobius"/>
    </source>
</evidence>
<keyword evidence="2" id="KW-0472">Membrane</keyword>
<keyword evidence="5" id="KW-1185">Reference proteome</keyword>
<organism evidence="4 5">
    <name type="scientific">Hymenoscyphus albidus</name>
    <dbReference type="NCBI Taxonomy" id="595503"/>
    <lineage>
        <taxon>Eukaryota</taxon>
        <taxon>Fungi</taxon>
        <taxon>Dikarya</taxon>
        <taxon>Ascomycota</taxon>
        <taxon>Pezizomycotina</taxon>
        <taxon>Leotiomycetes</taxon>
        <taxon>Helotiales</taxon>
        <taxon>Helotiaceae</taxon>
        <taxon>Hymenoscyphus</taxon>
    </lineage>
</organism>
<dbReference type="InterPro" id="IPR046529">
    <property type="entry name" value="DUF6594"/>
</dbReference>
<dbReference type="EMBL" id="CAJVRM010000404">
    <property type="protein sequence ID" value="CAG8980656.1"/>
    <property type="molecule type" value="Genomic_DNA"/>
</dbReference>
<feature type="transmembrane region" description="Helical" evidence="2">
    <location>
        <begin position="370"/>
        <end position="391"/>
    </location>
</feature>
<reference evidence="4" key="1">
    <citation type="submission" date="2021-07" db="EMBL/GenBank/DDBJ databases">
        <authorList>
            <person name="Durling M."/>
        </authorList>
    </citation>
    <scope>NUCLEOTIDE SEQUENCE</scope>
</reference>
<dbReference type="Pfam" id="PF20237">
    <property type="entry name" value="DUF6594"/>
    <property type="match status" value="1"/>
</dbReference>
<keyword evidence="2" id="KW-1133">Transmembrane helix</keyword>
<dbReference type="Proteomes" id="UP000701801">
    <property type="component" value="Unassembled WGS sequence"/>
</dbReference>
<gene>
    <name evidence="4" type="ORF">HYALB_00013067</name>
</gene>
<dbReference type="OrthoDB" id="3546297at2759"/>
<evidence type="ECO:0000256" key="1">
    <source>
        <dbReference type="SAM" id="MobiDB-lite"/>
    </source>
</evidence>
<evidence type="ECO:0000259" key="3">
    <source>
        <dbReference type="Pfam" id="PF20237"/>
    </source>
</evidence>
<sequence length="393" mass="42890">MRFFARSSSLEDPSSPTSPQNPSPKTASASAALKSTYSYINPLPPTPTPPSITPPKPALSILPTYPITTSTSREASRTSRNDGEGSSASRTSRNDGEGSSVYAQTQSLASSVYVQSPHTSEKSRRLLEVYDPKVAGTGEVLAGKEMVMKRVVEDVLWCAVRVQRHEWVLGAGSEMFGELKTVERWDVIHTDIQRYVQALATYEHLSSQDPKTQLLDLCSLTTWRQIHRLGRTLATLECAHHHLSKPYNESYNESLEPIIQELTHSLSTSITTLCNSTINSNSNSKTKTLPFPIQVRKSSQSSQTRSTRIVPRSTIATLAGCALIVPVLLIVLGSEMVCGLFTTSSFALAVGLVLACRLREGEREDVGRVVVVYLGVWMVLQAFEYGAGVSVSA</sequence>
<accession>A0A9N9QAY9</accession>
<evidence type="ECO:0000313" key="5">
    <source>
        <dbReference type="Proteomes" id="UP000701801"/>
    </source>
</evidence>
<feature type="transmembrane region" description="Helical" evidence="2">
    <location>
        <begin position="315"/>
        <end position="333"/>
    </location>
</feature>
<feature type="transmembrane region" description="Helical" evidence="2">
    <location>
        <begin position="339"/>
        <end position="358"/>
    </location>
</feature>
<feature type="domain" description="DUF6594" evidence="3">
    <location>
        <begin position="180"/>
        <end position="370"/>
    </location>
</feature>
<proteinExistence type="predicted"/>
<name>A0A9N9QAY9_9HELO</name>
<protein>
    <recommendedName>
        <fullName evidence="3">DUF6594 domain-containing protein</fullName>
    </recommendedName>
</protein>
<feature type="compositionally biased region" description="Basic and acidic residues" evidence="1">
    <location>
        <begin position="74"/>
        <end position="83"/>
    </location>
</feature>
<evidence type="ECO:0000313" key="4">
    <source>
        <dbReference type="EMBL" id="CAG8980656.1"/>
    </source>
</evidence>
<feature type="compositionally biased region" description="Pro residues" evidence="1">
    <location>
        <begin position="42"/>
        <end position="57"/>
    </location>
</feature>
<comment type="caution">
    <text evidence="4">The sequence shown here is derived from an EMBL/GenBank/DDBJ whole genome shotgun (WGS) entry which is preliminary data.</text>
</comment>
<keyword evidence="2" id="KW-0812">Transmembrane</keyword>